<evidence type="ECO:0008006" key="3">
    <source>
        <dbReference type="Google" id="ProtNLM"/>
    </source>
</evidence>
<dbReference type="Proteomes" id="UP000286712">
    <property type="component" value="Unassembled WGS sequence"/>
</dbReference>
<protein>
    <recommendedName>
        <fullName evidence="3">HTH cro/C1-type domain-containing protein</fullName>
    </recommendedName>
</protein>
<evidence type="ECO:0000313" key="2">
    <source>
        <dbReference type="Proteomes" id="UP000286712"/>
    </source>
</evidence>
<evidence type="ECO:0000313" key="1">
    <source>
        <dbReference type="EMBL" id="RTH26585.1"/>
    </source>
</evidence>
<proteinExistence type="predicted"/>
<reference evidence="1 2" key="1">
    <citation type="journal article" date="2019" name="Extremophiles">
        <title>Biogeography of thermophiles and predominance of Thermus scotoductus in domestic water heaters.</title>
        <authorList>
            <person name="Wilpiszeski R.L."/>
            <person name="Zhang Z."/>
            <person name="House C.H."/>
        </authorList>
    </citation>
    <scope>NUCLEOTIDE SEQUENCE [LARGE SCALE GENOMIC DNA]</scope>
    <source>
        <strain evidence="1 2">27_S27</strain>
    </source>
</reference>
<organism evidence="1 2">
    <name type="scientific">Thermus scotoductus</name>
    <dbReference type="NCBI Taxonomy" id="37636"/>
    <lineage>
        <taxon>Bacteria</taxon>
        <taxon>Thermotogati</taxon>
        <taxon>Deinococcota</taxon>
        <taxon>Deinococci</taxon>
        <taxon>Thermales</taxon>
        <taxon>Thermaceae</taxon>
        <taxon>Thermus</taxon>
    </lineage>
</organism>
<dbReference type="AlphaFoldDB" id="A0A430RZJ6"/>
<sequence>MEPRIRLKLREILDQEGVSAYALSRTIAQKVSPNTVYALTRGTTQRPDLQALAWVVWGLRRLTGKPYEICDLLKYEEGYP</sequence>
<comment type="caution">
    <text evidence="1">The sequence shown here is derived from an EMBL/GenBank/DDBJ whole genome shotgun (WGS) entry which is preliminary data.</text>
</comment>
<accession>A0A430RZJ6</accession>
<gene>
    <name evidence="1" type="ORF">CSW40_04615</name>
</gene>
<dbReference type="EMBL" id="PELW01000104">
    <property type="protein sequence ID" value="RTH26585.1"/>
    <property type="molecule type" value="Genomic_DNA"/>
</dbReference>
<name>A0A430RZJ6_THESC</name>